<keyword evidence="1" id="KW-0472">Membrane</keyword>
<evidence type="ECO:0000256" key="1">
    <source>
        <dbReference type="SAM" id="Phobius"/>
    </source>
</evidence>
<accession>A0A1E5LIN8</accession>
<dbReference type="InterPro" id="IPR012854">
    <property type="entry name" value="Cu_amine_oxidase-like_N"/>
</dbReference>
<feature type="domain" description="Copper amine oxidase-like N-terminal" evidence="2">
    <location>
        <begin position="374"/>
        <end position="469"/>
    </location>
</feature>
<dbReference type="EMBL" id="MJEH01000007">
    <property type="protein sequence ID" value="OEH93931.1"/>
    <property type="molecule type" value="Genomic_DNA"/>
</dbReference>
<dbReference type="RefSeq" id="WP_069716075.1">
    <property type="nucleotide sequence ID" value="NZ_MJEH01000007.1"/>
</dbReference>
<dbReference type="InterPro" id="IPR036582">
    <property type="entry name" value="Mao_N_sf"/>
</dbReference>
<name>A0A1E5LIN8_9BACI</name>
<keyword evidence="1" id="KW-0812">Transmembrane</keyword>
<evidence type="ECO:0000313" key="3">
    <source>
        <dbReference type="EMBL" id="OEH93931.1"/>
    </source>
</evidence>
<dbReference type="SUPFAM" id="SSF55383">
    <property type="entry name" value="Copper amine oxidase, domain N"/>
    <property type="match status" value="1"/>
</dbReference>
<keyword evidence="1" id="KW-1133">Transmembrane helix</keyword>
<comment type="caution">
    <text evidence="3">The sequence shown here is derived from an EMBL/GenBank/DDBJ whole genome shotgun (WGS) entry which is preliminary data.</text>
</comment>
<gene>
    <name evidence="3" type="ORF">BFG57_10710</name>
</gene>
<sequence length="479" mass="55409">MLKRIFGMLILFVFIITGLVGYQWLSYQRGESAVVRMQTSPLNYEIKVTHQAGRLKVEQNVQNIQQQQFYVQIPKGSSDVLCEFDSKSKCEWIGDPKSKQLNVEGAPKVTLTYELSLNEEDTSRWLEDWYIKFLDEELQPYAANMSVTVSEETNTAIAWAAGALNLADVKREYLRYFAWEKQNTTSFPLYMSEEPLAKLSNDKVLSYLSESATYNLNNSWFENLPDYSGLTVVSTTKSNVKLAPLLVVLPVEINQTDADEEIALAYILDSKRPSTEDITWIWKVFPPLVNQQITVDGKVGQMVEQLQTQLNEEELERFIIWLFEKETELVTLQDLDDALSYVTGRQTQFFSINGEISAPLEPLYFVDERDVYFGGKQINQNWHAVYQRGKMYLPLVQVVKAVGFEVTEFEGEETFLVRKGGNTWRLFLNESFFIYNQEDYGLTSKPLEKINGHVYISEKWFEEILRLEIVKRDEGINIQ</sequence>
<proteinExistence type="predicted"/>
<dbReference type="Pfam" id="PF07833">
    <property type="entry name" value="Cu_amine_oxidN1"/>
    <property type="match status" value="1"/>
</dbReference>
<reference evidence="3 4" key="1">
    <citation type="submission" date="2016-08" db="EMBL/GenBank/DDBJ databases">
        <title>Genome of Bacillus solimangrovi GH2-4.</title>
        <authorList>
            <person name="Lim S."/>
            <person name="Kim B.-C."/>
        </authorList>
    </citation>
    <scope>NUCLEOTIDE SEQUENCE [LARGE SCALE GENOMIC DNA]</scope>
    <source>
        <strain evidence="3 4">GH2-4</strain>
    </source>
</reference>
<feature type="transmembrane region" description="Helical" evidence="1">
    <location>
        <begin position="5"/>
        <end position="25"/>
    </location>
</feature>
<evidence type="ECO:0000259" key="2">
    <source>
        <dbReference type="Pfam" id="PF07833"/>
    </source>
</evidence>
<organism evidence="3 4">
    <name type="scientific">Bacillus solimangrovi</name>
    <dbReference type="NCBI Taxonomy" id="1305675"/>
    <lineage>
        <taxon>Bacteria</taxon>
        <taxon>Bacillati</taxon>
        <taxon>Bacillota</taxon>
        <taxon>Bacilli</taxon>
        <taxon>Bacillales</taxon>
        <taxon>Bacillaceae</taxon>
        <taxon>Bacillus</taxon>
    </lineage>
</organism>
<dbReference type="AlphaFoldDB" id="A0A1E5LIN8"/>
<protein>
    <recommendedName>
        <fullName evidence="2">Copper amine oxidase-like N-terminal domain-containing protein</fullName>
    </recommendedName>
</protein>
<evidence type="ECO:0000313" key="4">
    <source>
        <dbReference type="Proteomes" id="UP000095209"/>
    </source>
</evidence>
<keyword evidence="4" id="KW-1185">Reference proteome</keyword>
<dbReference type="Proteomes" id="UP000095209">
    <property type="component" value="Unassembled WGS sequence"/>
</dbReference>